<sequence length="125" mass="14654">MHFHKSRGVRRLYKPTPYHPRIHSTPSHTLRHYEPVQVPNTFHHSRHLSHTRNTFSGHSHYGKLPEHRGERKQLLSSPKHVAGDRSASRKTSTVSFSSDNRSCSFSWIFQSYSCITYKKSQRNQC</sequence>
<dbReference type="AlphaFoldDB" id="A0A251TG56"/>
<proteinExistence type="predicted"/>
<evidence type="ECO:0000313" key="4">
    <source>
        <dbReference type="Proteomes" id="UP000215914"/>
    </source>
</evidence>
<feature type="compositionally biased region" description="Basic and acidic residues" evidence="1">
    <location>
        <begin position="63"/>
        <end position="73"/>
    </location>
</feature>
<feature type="compositionally biased region" description="Basic residues" evidence="1">
    <location>
        <begin position="1"/>
        <end position="13"/>
    </location>
</feature>
<dbReference type="Gramene" id="mRNA:HanXRQr2_Chr11g0512121">
    <property type="protein sequence ID" value="mRNA:HanXRQr2_Chr11g0512121"/>
    <property type="gene ID" value="HanXRQr2_Chr11g0512121"/>
</dbReference>
<gene>
    <name evidence="3" type="ORF">HannXRQ_Chr11g0347521</name>
    <name evidence="2" type="ORF">HanXRQr2_Chr11g0512121</name>
</gene>
<evidence type="ECO:0000313" key="3">
    <source>
        <dbReference type="EMBL" id="OTG08961.1"/>
    </source>
</evidence>
<evidence type="ECO:0000313" key="2">
    <source>
        <dbReference type="EMBL" id="KAF5783806.1"/>
    </source>
</evidence>
<feature type="region of interest" description="Disordered" evidence="1">
    <location>
        <begin position="51"/>
        <end position="99"/>
    </location>
</feature>
<reference evidence="3" key="2">
    <citation type="submission" date="2017-02" db="EMBL/GenBank/DDBJ databases">
        <title>Sunflower complete genome.</title>
        <authorList>
            <person name="Langlade N."/>
            <person name="Munos S."/>
        </authorList>
    </citation>
    <scope>NUCLEOTIDE SEQUENCE [LARGE SCALE GENOMIC DNA]</scope>
    <source>
        <tissue evidence="3">Leaves</tissue>
    </source>
</reference>
<dbReference type="InParanoid" id="A0A251TG56"/>
<keyword evidence="4" id="KW-1185">Reference proteome</keyword>
<name>A0A251TG56_HELAN</name>
<evidence type="ECO:0000256" key="1">
    <source>
        <dbReference type="SAM" id="MobiDB-lite"/>
    </source>
</evidence>
<reference evidence="2" key="3">
    <citation type="submission" date="2020-06" db="EMBL/GenBank/DDBJ databases">
        <title>Helianthus annuus Genome sequencing and assembly Release 2.</title>
        <authorList>
            <person name="Gouzy J."/>
            <person name="Langlade N."/>
            <person name="Munos S."/>
        </authorList>
    </citation>
    <scope>NUCLEOTIDE SEQUENCE</scope>
    <source>
        <tissue evidence="2">Leaves</tissue>
    </source>
</reference>
<feature type="region of interest" description="Disordered" evidence="1">
    <location>
        <begin position="1"/>
        <end position="26"/>
    </location>
</feature>
<protein>
    <submittedName>
        <fullName evidence="3">Uncharacterized protein</fullName>
    </submittedName>
</protein>
<reference evidence="2 4" key="1">
    <citation type="journal article" date="2017" name="Nature">
        <title>The sunflower genome provides insights into oil metabolism, flowering and Asterid evolution.</title>
        <authorList>
            <person name="Badouin H."/>
            <person name="Gouzy J."/>
            <person name="Grassa C.J."/>
            <person name="Murat F."/>
            <person name="Staton S.E."/>
            <person name="Cottret L."/>
            <person name="Lelandais-Briere C."/>
            <person name="Owens G.L."/>
            <person name="Carrere S."/>
            <person name="Mayjonade B."/>
            <person name="Legrand L."/>
            <person name="Gill N."/>
            <person name="Kane N.C."/>
            <person name="Bowers J.E."/>
            <person name="Hubner S."/>
            <person name="Bellec A."/>
            <person name="Berard A."/>
            <person name="Berges H."/>
            <person name="Blanchet N."/>
            <person name="Boniface M.C."/>
            <person name="Brunel D."/>
            <person name="Catrice O."/>
            <person name="Chaidir N."/>
            <person name="Claudel C."/>
            <person name="Donnadieu C."/>
            <person name="Faraut T."/>
            <person name="Fievet G."/>
            <person name="Helmstetter N."/>
            <person name="King M."/>
            <person name="Knapp S.J."/>
            <person name="Lai Z."/>
            <person name="Le Paslier M.C."/>
            <person name="Lippi Y."/>
            <person name="Lorenzon L."/>
            <person name="Mandel J.R."/>
            <person name="Marage G."/>
            <person name="Marchand G."/>
            <person name="Marquand E."/>
            <person name="Bret-Mestries E."/>
            <person name="Morien E."/>
            <person name="Nambeesan S."/>
            <person name="Nguyen T."/>
            <person name="Pegot-Espagnet P."/>
            <person name="Pouilly N."/>
            <person name="Raftis F."/>
            <person name="Sallet E."/>
            <person name="Schiex T."/>
            <person name="Thomas J."/>
            <person name="Vandecasteele C."/>
            <person name="Vares D."/>
            <person name="Vear F."/>
            <person name="Vautrin S."/>
            <person name="Crespi M."/>
            <person name="Mangin B."/>
            <person name="Burke J.M."/>
            <person name="Salse J."/>
            <person name="Munos S."/>
            <person name="Vincourt P."/>
            <person name="Rieseberg L.H."/>
            <person name="Langlade N.B."/>
        </authorList>
    </citation>
    <scope>NUCLEOTIDE SEQUENCE [LARGE SCALE GENOMIC DNA]</scope>
    <source>
        <strain evidence="4">cv. SF193</strain>
        <tissue evidence="2">Leaves</tissue>
    </source>
</reference>
<accession>A0A251TG56</accession>
<dbReference type="EMBL" id="CM007900">
    <property type="protein sequence ID" value="OTG08961.1"/>
    <property type="molecule type" value="Genomic_DNA"/>
</dbReference>
<dbReference type="EMBL" id="MNCJ02000326">
    <property type="protein sequence ID" value="KAF5783806.1"/>
    <property type="molecule type" value="Genomic_DNA"/>
</dbReference>
<dbReference type="Proteomes" id="UP000215914">
    <property type="component" value="Chromosome 11"/>
</dbReference>
<organism evidence="3 4">
    <name type="scientific">Helianthus annuus</name>
    <name type="common">Common sunflower</name>
    <dbReference type="NCBI Taxonomy" id="4232"/>
    <lineage>
        <taxon>Eukaryota</taxon>
        <taxon>Viridiplantae</taxon>
        <taxon>Streptophyta</taxon>
        <taxon>Embryophyta</taxon>
        <taxon>Tracheophyta</taxon>
        <taxon>Spermatophyta</taxon>
        <taxon>Magnoliopsida</taxon>
        <taxon>eudicotyledons</taxon>
        <taxon>Gunneridae</taxon>
        <taxon>Pentapetalae</taxon>
        <taxon>asterids</taxon>
        <taxon>campanulids</taxon>
        <taxon>Asterales</taxon>
        <taxon>Asteraceae</taxon>
        <taxon>Asteroideae</taxon>
        <taxon>Heliantheae alliance</taxon>
        <taxon>Heliantheae</taxon>
        <taxon>Helianthus</taxon>
    </lineage>
</organism>